<evidence type="ECO:0000259" key="1">
    <source>
        <dbReference type="Pfam" id="PF05193"/>
    </source>
</evidence>
<dbReference type="InterPro" id="IPR011249">
    <property type="entry name" value="Metalloenz_LuxS/M16"/>
</dbReference>
<dbReference type="InterPro" id="IPR007863">
    <property type="entry name" value="Peptidase_M16_C"/>
</dbReference>
<feature type="domain" description="Peptidase M16 C-terminal" evidence="1">
    <location>
        <begin position="196"/>
        <end position="369"/>
    </location>
</feature>
<dbReference type="KEGG" id="tum:CBW65_12525"/>
<dbReference type="InterPro" id="IPR050361">
    <property type="entry name" value="MPP/UQCRC_Complex"/>
</dbReference>
<dbReference type="PANTHER" id="PTHR11851:SF186">
    <property type="entry name" value="INACTIVE METALLOPROTEASE YMFF-RELATED"/>
    <property type="match status" value="1"/>
</dbReference>
<dbReference type="AlphaFoldDB" id="A0A1Y0IML0"/>
<evidence type="ECO:0000313" key="2">
    <source>
        <dbReference type="EMBL" id="ARU61757.1"/>
    </source>
</evidence>
<gene>
    <name evidence="2" type="ORF">CBW65_12525</name>
</gene>
<dbReference type="NCBIfam" id="NF047422">
    <property type="entry name" value="YfmF_fam"/>
    <property type="match status" value="1"/>
</dbReference>
<protein>
    <recommendedName>
        <fullName evidence="1">Peptidase M16 C-terminal domain-containing protein</fullName>
    </recommendedName>
</protein>
<organism evidence="2 3">
    <name type="scientific">Tumebacillus avium</name>
    <dbReference type="NCBI Taxonomy" id="1903704"/>
    <lineage>
        <taxon>Bacteria</taxon>
        <taxon>Bacillati</taxon>
        <taxon>Bacillota</taxon>
        <taxon>Bacilli</taxon>
        <taxon>Bacillales</taxon>
        <taxon>Alicyclobacillaceae</taxon>
        <taxon>Tumebacillus</taxon>
    </lineage>
</organism>
<accession>A0A1Y0IML0</accession>
<dbReference type="Gene3D" id="3.30.830.10">
    <property type="entry name" value="Metalloenzyme, LuxS/M16 peptidase-like"/>
    <property type="match status" value="2"/>
</dbReference>
<dbReference type="Proteomes" id="UP000195437">
    <property type="component" value="Chromosome"/>
</dbReference>
<dbReference type="Pfam" id="PF05193">
    <property type="entry name" value="Peptidase_M16_C"/>
    <property type="match status" value="1"/>
</dbReference>
<evidence type="ECO:0000313" key="3">
    <source>
        <dbReference type="Proteomes" id="UP000195437"/>
    </source>
</evidence>
<sequence>MPKGSEYERMNSPMNQFQTREERGIYVHVLPTDKFRMNTIVATFAQELREDTATPLALLPYLLNRGSEQYPTPEKLQLALDELYGASMSATIDKKGERQVVDFSMNVPNEKFLKQGEGLFQKALGILSDVMLRPQLQDGAFLPEYVQAEKEQHKKRIAAVIDDKMNYAVERCNEEMTKGEPYAIPRLGFENKIDEITPQSLFDVYQRLLKTAPINIYVVGDVDTDAVAAEIFRVFDMERDPQAAFAPVQIQHETRAVKDVVDRLDINQGKLNVGVWTNVAWASDDYAAMQVCNGVLGAFPHSKLFVNVREKHSLAYYCMSRLDGHKGIISVFSGVEFDKIDQALEIIREQFDVLKKGEITAEEMEFTIAGLVNAYKTAMDNPTSIADFHLNGLLAGRVRTREEMIDAFQKVTVEDVVRVAQGLQFDTIYTLRNEEGNHGA</sequence>
<keyword evidence="3" id="KW-1185">Reference proteome</keyword>
<dbReference type="GO" id="GO:0046872">
    <property type="term" value="F:metal ion binding"/>
    <property type="evidence" value="ECO:0007669"/>
    <property type="project" value="InterPro"/>
</dbReference>
<proteinExistence type="predicted"/>
<dbReference type="PANTHER" id="PTHR11851">
    <property type="entry name" value="METALLOPROTEASE"/>
    <property type="match status" value="1"/>
</dbReference>
<dbReference type="EMBL" id="CP021434">
    <property type="protein sequence ID" value="ARU61757.1"/>
    <property type="molecule type" value="Genomic_DNA"/>
</dbReference>
<name>A0A1Y0IML0_9BACL</name>
<reference evidence="3" key="1">
    <citation type="submission" date="2017-05" db="EMBL/GenBank/DDBJ databases">
        <authorList>
            <person name="Sung H."/>
        </authorList>
    </citation>
    <scope>NUCLEOTIDE SEQUENCE [LARGE SCALE GENOMIC DNA]</scope>
    <source>
        <strain evidence="3">AR23208</strain>
    </source>
</reference>
<dbReference type="SUPFAM" id="SSF63411">
    <property type="entry name" value="LuxS/MPP-like metallohydrolase"/>
    <property type="match status" value="2"/>
</dbReference>